<evidence type="ECO:0000256" key="1">
    <source>
        <dbReference type="SAM" id="MobiDB-lite"/>
    </source>
</evidence>
<dbReference type="Proteomes" id="UP000297245">
    <property type="component" value="Unassembled WGS sequence"/>
</dbReference>
<dbReference type="OrthoDB" id="2654423at2759"/>
<gene>
    <name evidence="2" type="ORF">K435DRAFT_861032</name>
</gene>
<dbReference type="EMBL" id="ML179235">
    <property type="protein sequence ID" value="THU93968.1"/>
    <property type="molecule type" value="Genomic_DNA"/>
</dbReference>
<reference evidence="2 3" key="1">
    <citation type="journal article" date="2019" name="Nat. Ecol. Evol.">
        <title>Megaphylogeny resolves global patterns of mushroom evolution.</title>
        <authorList>
            <person name="Varga T."/>
            <person name="Krizsan K."/>
            <person name="Foldi C."/>
            <person name="Dima B."/>
            <person name="Sanchez-Garcia M."/>
            <person name="Sanchez-Ramirez S."/>
            <person name="Szollosi G.J."/>
            <person name="Szarkandi J.G."/>
            <person name="Papp V."/>
            <person name="Albert L."/>
            <person name="Andreopoulos W."/>
            <person name="Angelini C."/>
            <person name="Antonin V."/>
            <person name="Barry K.W."/>
            <person name="Bougher N.L."/>
            <person name="Buchanan P."/>
            <person name="Buyck B."/>
            <person name="Bense V."/>
            <person name="Catcheside P."/>
            <person name="Chovatia M."/>
            <person name="Cooper J."/>
            <person name="Damon W."/>
            <person name="Desjardin D."/>
            <person name="Finy P."/>
            <person name="Geml J."/>
            <person name="Haridas S."/>
            <person name="Hughes K."/>
            <person name="Justo A."/>
            <person name="Karasinski D."/>
            <person name="Kautmanova I."/>
            <person name="Kiss B."/>
            <person name="Kocsube S."/>
            <person name="Kotiranta H."/>
            <person name="LaButti K.M."/>
            <person name="Lechner B.E."/>
            <person name="Liimatainen K."/>
            <person name="Lipzen A."/>
            <person name="Lukacs Z."/>
            <person name="Mihaltcheva S."/>
            <person name="Morgado L.N."/>
            <person name="Niskanen T."/>
            <person name="Noordeloos M.E."/>
            <person name="Ohm R.A."/>
            <person name="Ortiz-Santana B."/>
            <person name="Ovrebo C."/>
            <person name="Racz N."/>
            <person name="Riley R."/>
            <person name="Savchenko A."/>
            <person name="Shiryaev A."/>
            <person name="Soop K."/>
            <person name="Spirin V."/>
            <person name="Szebenyi C."/>
            <person name="Tomsovsky M."/>
            <person name="Tulloss R.E."/>
            <person name="Uehling J."/>
            <person name="Grigoriev I.V."/>
            <person name="Vagvolgyi C."/>
            <person name="Papp T."/>
            <person name="Martin F.M."/>
            <person name="Miettinen O."/>
            <person name="Hibbett D.S."/>
            <person name="Nagy L.G."/>
        </authorList>
    </citation>
    <scope>NUCLEOTIDE SEQUENCE [LARGE SCALE GENOMIC DNA]</scope>
    <source>
        <strain evidence="2 3">CBS 962.96</strain>
    </source>
</reference>
<keyword evidence="3" id="KW-1185">Reference proteome</keyword>
<name>A0A4S8LXR1_DENBC</name>
<dbReference type="AlphaFoldDB" id="A0A4S8LXR1"/>
<proteinExistence type="predicted"/>
<sequence length="212" mass="25200">MPRPKIHKTKEQRILANRLKSSKHYERYKDSINQKRRDQYQAQVKANSLTDSIERKKRQEAFRHIAVSQLFLDLHSINDLSRDPIVEIHRVQRSLDRATDYSPSSYLEKIYQKHQLWLRNDQVSSESPVTQAVSQFEDLFESSKPLTHNILQEFGYGSEYLEASRIQKRIRRIVECLEDLELARMEGTLDSLYQLHRLRFQDTATIHYIDGQ</sequence>
<evidence type="ECO:0000313" key="2">
    <source>
        <dbReference type="EMBL" id="THU93968.1"/>
    </source>
</evidence>
<feature type="region of interest" description="Disordered" evidence="1">
    <location>
        <begin position="1"/>
        <end position="20"/>
    </location>
</feature>
<feature type="compositionally biased region" description="Basic residues" evidence="1">
    <location>
        <begin position="1"/>
        <end position="10"/>
    </location>
</feature>
<protein>
    <submittedName>
        <fullName evidence="2">Uncharacterized protein</fullName>
    </submittedName>
</protein>
<accession>A0A4S8LXR1</accession>
<organism evidence="2 3">
    <name type="scientific">Dendrothele bispora (strain CBS 962.96)</name>
    <dbReference type="NCBI Taxonomy" id="1314807"/>
    <lineage>
        <taxon>Eukaryota</taxon>
        <taxon>Fungi</taxon>
        <taxon>Dikarya</taxon>
        <taxon>Basidiomycota</taxon>
        <taxon>Agaricomycotina</taxon>
        <taxon>Agaricomycetes</taxon>
        <taxon>Agaricomycetidae</taxon>
        <taxon>Agaricales</taxon>
        <taxon>Agaricales incertae sedis</taxon>
        <taxon>Dendrothele</taxon>
    </lineage>
</organism>
<evidence type="ECO:0000313" key="3">
    <source>
        <dbReference type="Proteomes" id="UP000297245"/>
    </source>
</evidence>